<dbReference type="SUPFAM" id="SSF48264">
    <property type="entry name" value="Cytochrome P450"/>
    <property type="match status" value="1"/>
</dbReference>
<comment type="caution">
    <text evidence="3">The sequence shown here is derived from an EMBL/GenBank/DDBJ whole genome shotgun (WGS) entry which is preliminary data.</text>
</comment>
<dbReference type="Pfam" id="PF00067">
    <property type="entry name" value="p450"/>
    <property type="match status" value="1"/>
</dbReference>
<dbReference type="InterPro" id="IPR036396">
    <property type="entry name" value="Cyt_P450_sf"/>
</dbReference>
<reference evidence="3" key="1">
    <citation type="submission" date="2022-03" db="EMBL/GenBank/DDBJ databases">
        <title>Identification of a novel bacterium isolated from mangrove sediments.</title>
        <authorList>
            <person name="Pan X."/>
        </authorList>
    </citation>
    <scope>NUCLEOTIDE SEQUENCE</scope>
    <source>
        <strain evidence="3">B2580</strain>
    </source>
</reference>
<sequence length="409" mass="45562">MASINDLDLEHLPIEGTEFGNDPMPFMDAARHKHEWLAASNIGYVVTGYREIDDILRLDAKLKMPGEDIVEIMGAEGTGWGDFVLDQMLTSSGERHARLRGSVSAAFGPGNVKRMRPIMRATVSRILDEWAPKGAFDFTDFAAQFPVQVMFALLGTSIDKLPAIIKSLEIHGESFNLEVENMGIIEEGYQTLWRFVDDLIAERGTGGENGDLLDVMITANSNGTVSDKELRQLLILMFAAGYDTTKNLLILLMNSLLSHPEIYDRCGKDFDYAKKTVREQLRFATPSNTMRIVTETFTYRDVVIPEGTMLVFPLTISGRDPAVFSEPMTFNPDRAERNPTQAFGRGMHICLGQFLAVANVEEGIHLIAQRIRNPRLAGERTWKPFPGVWGITQLPVEFDAEPAPADAVH</sequence>
<evidence type="ECO:0000313" key="4">
    <source>
        <dbReference type="Proteomes" id="UP001162880"/>
    </source>
</evidence>
<dbReference type="InterPro" id="IPR002397">
    <property type="entry name" value="Cyt_P450_B"/>
</dbReference>
<name>A0ABT0B577_9SPHN</name>
<dbReference type="PANTHER" id="PTHR46696:SF4">
    <property type="entry name" value="BIOTIN BIOSYNTHESIS CYTOCHROME P450"/>
    <property type="match status" value="1"/>
</dbReference>
<dbReference type="InterPro" id="IPR001128">
    <property type="entry name" value="Cyt_P450"/>
</dbReference>
<dbReference type="PRINTS" id="PR00359">
    <property type="entry name" value="BP450"/>
</dbReference>
<dbReference type="PANTHER" id="PTHR46696">
    <property type="entry name" value="P450, PUTATIVE (EUROFUNG)-RELATED"/>
    <property type="match status" value="1"/>
</dbReference>
<dbReference type="Gene3D" id="1.10.630.10">
    <property type="entry name" value="Cytochrome P450"/>
    <property type="match status" value="1"/>
</dbReference>
<protein>
    <submittedName>
        <fullName evidence="3">Cytochrome P450</fullName>
    </submittedName>
</protein>
<dbReference type="Proteomes" id="UP001162880">
    <property type="component" value="Unassembled WGS sequence"/>
</dbReference>
<keyword evidence="2" id="KW-0560">Oxidoreductase</keyword>
<keyword evidence="2" id="KW-0408">Iron</keyword>
<keyword evidence="2" id="KW-0479">Metal-binding</keyword>
<dbReference type="EMBL" id="JALHLE010000029">
    <property type="protein sequence ID" value="MCJ2180217.1"/>
    <property type="molecule type" value="Genomic_DNA"/>
</dbReference>
<accession>A0ABT0B577</accession>
<dbReference type="PROSITE" id="PS00086">
    <property type="entry name" value="CYTOCHROME_P450"/>
    <property type="match status" value="1"/>
</dbReference>
<keyword evidence="2" id="KW-0503">Monooxygenase</keyword>
<keyword evidence="4" id="KW-1185">Reference proteome</keyword>
<evidence type="ECO:0000313" key="3">
    <source>
        <dbReference type="EMBL" id="MCJ2180217.1"/>
    </source>
</evidence>
<proteinExistence type="inferred from homology"/>
<dbReference type="InterPro" id="IPR017972">
    <property type="entry name" value="Cyt_P450_CS"/>
</dbReference>
<organism evidence="3 4">
    <name type="scientific">Novosphingobium album</name>
    <name type="common">ex Hu et al. 2023</name>
    <dbReference type="NCBI Taxonomy" id="2930093"/>
    <lineage>
        <taxon>Bacteria</taxon>
        <taxon>Pseudomonadati</taxon>
        <taxon>Pseudomonadota</taxon>
        <taxon>Alphaproteobacteria</taxon>
        <taxon>Sphingomonadales</taxon>
        <taxon>Sphingomonadaceae</taxon>
        <taxon>Novosphingobium</taxon>
    </lineage>
</organism>
<evidence type="ECO:0000256" key="1">
    <source>
        <dbReference type="ARBA" id="ARBA00010617"/>
    </source>
</evidence>
<evidence type="ECO:0000256" key="2">
    <source>
        <dbReference type="RuleBase" id="RU000461"/>
    </source>
</evidence>
<comment type="similarity">
    <text evidence="1 2">Belongs to the cytochrome P450 family.</text>
</comment>
<dbReference type="RefSeq" id="WP_243995635.1">
    <property type="nucleotide sequence ID" value="NZ_JALHLE010000029.1"/>
</dbReference>
<keyword evidence="2" id="KW-0349">Heme</keyword>
<gene>
    <name evidence="3" type="ORF">MTR64_16720</name>
</gene>